<name>A0A916U405_9ACTN</name>
<dbReference type="RefSeq" id="WP_188671249.1">
    <property type="nucleotide sequence ID" value="NZ_BMJH01000001.1"/>
</dbReference>
<dbReference type="InterPro" id="IPR022183">
    <property type="entry name" value="DUF3710"/>
</dbReference>
<evidence type="ECO:0008006" key="4">
    <source>
        <dbReference type="Google" id="ProtNLM"/>
    </source>
</evidence>
<dbReference type="Proteomes" id="UP000641514">
    <property type="component" value="Unassembled WGS sequence"/>
</dbReference>
<dbReference type="Pfam" id="PF12502">
    <property type="entry name" value="DUF3710"/>
    <property type="match status" value="1"/>
</dbReference>
<feature type="region of interest" description="Disordered" evidence="1">
    <location>
        <begin position="1"/>
        <end position="58"/>
    </location>
</feature>
<reference evidence="2" key="1">
    <citation type="journal article" date="2014" name="Int. J. Syst. Evol. Microbiol.">
        <title>Complete genome sequence of Corynebacterium casei LMG S-19264T (=DSM 44701T), isolated from a smear-ripened cheese.</title>
        <authorList>
            <consortium name="US DOE Joint Genome Institute (JGI-PGF)"/>
            <person name="Walter F."/>
            <person name="Albersmeier A."/>
            <person name="Kalinowski J."/>
            <person name="Ruckert C."/>
        </authorList>
    </citation>
    <scope>NUCLEOTIDE SEQUENCE</scope>
    <source>
        <strain evidence="2">CGMCC 1.15478</strain>
    </source>
</reference>
<accession>A0A916U405</accession>
<sequence>MGLLRRSKKSDEAVPAEALDQQPDQIVDRQSDRSHGPFDAAEEEIPTGDNKRLNLGSVSIPMPPSGQVQVEMGQGGAVQGVHVATPHGRITVSAYAAPKSSGQWLTVSGELAKSLQTDGATVTTEEGPWGAEVLASTDKADIRFIGVDGPRWMIRLVAAGPAGKASHDGELSVMARDVLRGTIVDRGDSPLPVRTPLPITLPKALHEQLIAMQQQQQAAAARKAAQSGDVQQDPPQQDPPQQNPPQPPIQQ</sequence>
<feature type="region of interest" description="Disordered" evidence="1">
    <location>
        <begin position="212"/>
        <end position="251"/>
    </location>
</feature>
<evidence type="ECO:0000313" key="2">
    <source>
        <dbReference type="EMBL" id="GGC59793.1"/>
    </source>
</evidence>
<comment type="caution">
    <text evidence="2">The sequence shown here is derived from an EMBL/GenBank/DDBJ whole genome shotgun (WGS) entry which is preliminary data.</text>
</comment>
<feature type="compositionally biased region" description="Pro residues" evidence="1">
    <location>
        <begin position="236"/>
        <end position="251"/>
    </location>
</feature>
<gene>
    <name evidence="2" type="ORF">GCM10011410_10270</name>
</gene>
<dbReference type="AlphaFoldDB" id="A0A916U405"/>
<feature type="compositionally biased region" description="Low complexity" evidence="1">
    <location>
        <begin position="212"/>
        <end position="235"/>
    </location>
</feature>
<evidence type="ECO:0000256" key="1">
    <source>
        <dbReference type="SAM" id="MobiDB-lite"/>
    </source>
</evidence>
<reference evidence="2" key="2">
    <citation type="submission" date="2020-09" db="EMBL/GenBank/DDBJ databases">
        <authorList>
            <person name="Sun Q."/>
            <person name="Zhou Y."/>
        </authorList>
    </citation>
    <scope>NUCLEOTIDE SEQUENCE</scope>
    <source>
        <strain evidence="2">CGMCC 1.15478</strain>
    </source>
</reference>
<keyword evidence="3" id="KW-1185">Reference proteome</keyword>
<proteinExistence type="predicted"/>
<evidence type="ECO:0000313" key="3">
    <source>
        <dbReference type="Proteomes" id="UP000641514"/>
    </source>
</evidence>
<protein>
    <recommendedName>
        <fullName evidence="4">DUF3710 domain-containing protein</fullName>
    </recommendedName>
</protein>
<feature type="compositionally biased region" description="Basic and acidic residues" evidence="1">
    <location>
        <begin position="26"/>
        <end position="36"/>
    </location>
</feature>
<dbReference type="EMBL" id="BMJH01000001">
    <property type="protein sequence ID" value="GGC59793.1"/>
    <property type="molecule type" value="Genomic_DNA"/>
</dbReference>
<organism evidence="2 3">
    <name type="scientific">Hoyosella rhizosphaerae</name>
    <dbReference type="NCBI Taxonomy" id="1755582"/>
    <lineage>
        <taxon>Bacteria</taxon>
        <taxon>Bacillati</taxon>
        <taxon>Actinomycetota</taxon>
        <taxon>Actinomycetes</taxon>
        <taxon>Mycobacteriales</taxon>
        <taxon>Hoyosellaceae</taxon>
        <taxon>Hoyosella</taxon>
    </lineage>
</organism>